<comment type="caution">
    <text evidence="2">The sequence shown here is derived from an EMBL/GenBank/DDBJ whole genome shotgun (WGS) entry which is preliminary data.</text>
</comment>
<keyword evidence="3" id="KW-1185">Reference proteome</keyword>
<organism evidence="2 3">
    <name type="scientific">Neiella litorisoli</name>
    <dbReference type="NCBI Taxonomy" id="2771431"/>
    <lineage>
        <taxon>Bacteria</taxon>
        <taxon>Pseudomonadati</taxon>
        <taxon>Pseudomonadota</taxon>
        <taxon>Gammaproteobacteria</taxon>
        <taxon>Alteromonadales</taxon>
        <taxon>Echinimonadaceae</taxon>
        <taxon>Neiella</taxon>
    </lineage>
</organism>
<sequence>MFQVLIGAVFGFFGGFVLFVAILLSDIKLDVSIATNIIIALATVIATVIHFSSIKQQRKDRLWDINKPILLDLSHTLSSVIKASEFYLQEEYARNHIDDAPKASDAPDANVFKAFKEKQEYALNVYKTLMSQELISALENAKRINENIDHGVNEYGVDHITAYEESISTNQALKEKLDFFIAKMSGVNDI</sequence>
<evidence type="ECO:0000256" key="1">
    <source>
        <dbReference type="SAM" id="Phobius"/>
    </source>
</evidence>
<gene>
    <name evidence="2" type="ORF">IC617_14575</name>
</gene>
<reference evidence="2" key="1">
    <citation type="submission" date="2020-09" db="EMBL/GenBank/DDBJ databases">
        <title>A novel bacterium of genus Neiella, isolated from South China Sea.</title>
        <authorList>
            <person name="Huang H."/>
            <person name="Mo K."/>
            <person name="Hu Y."/>
        </authorList>
    </citation>
    <scope>NUCLEOTIDE SEQUENCE</scope>
    <source>
        <strain evidence="2">HB171785</strain>
    </source>
</reference>
<proteinExistence type="predicted"/>
<evidence type="ECO:0000313" key="2">
    <source>
        <dbReference type="EMBL" id="MBD1390660.1"/>
    </source>
</evidence>
<dbReference type="RefSeq" id="WP_191145720.1">
    <property type="nucleotide sequence ID" value="NZ_JACXAF010000020.1"/>
</dbReference>
<feature type="transmembrane region" description="Helical" evidence="1">
    <location>
        <begin position="5"/>
        <end position="25"/>
    </location>
</feature>
<dbReference type="EMBL" id="JACXAF010000020">
    <property type="protein sequence ID" value="MBD1390660.1"/>
    <property type="molecule type" value="Genomic_DNA"/>
</dbReference>
<feature type="transmembrane region" description="Helical" evidence="1">
    <location>
        <begin position="31"/>
        <end position="51"/>
    </location>
</feature>
<dbReference type="AlphaFoldDB" id="A0A8J6UME2"/>
<protein>
    <submittedName>
        <fullName evidence="2">Uncharacterized protein</fullName>
    </submittedName>
</protein>
<evidence type="ECO:0000313" key="3">
    <source>
        <dbReference type="Proteomes" id="UP000638014"/>
    </source>
</evidence>
<name>A0A8J6UME2_9GAMM</name>
<keyword evidence="1" id="KW-0812">Transmembrane</keyword>
<keyword evidence="1" id="KW-1133">Transmembrane helix</keyword>
<accession>A0A8J6UME2</accession>
<dbReference type="Proteomes" id="UP000638014">
    <property type="component" value="Unassembled WGS sequence"/>
</dbReference>
<keyword evidence="1" id="KW-0472">Membrane</keyword>